<reference evidence="2" key="1">
    <citation type="journal article" date="2023" name="PhytoFront">
        <title>Draft Genome Resources of Seven Strains of Tilletia horrida, Causal Agent of Kernel Smut of Rice.</title>
        <authorList>
            <person name="Khanal S."/>
            <person name="Antony Babu S."/>
            <person name="Zhou X.G."/>
        </authorList>
    </citation>
    <scope>NUCLEOTIDE SEQUENCE</scope>
    <source>
        <strain evidence="2">TX3</strain>
    </source>
</reference>
<dbReference type="AlphaFoldDB" id="A0AAN6G3I6"/>
<evidence type="ECO:0000256" key="1">
    <source>
        <dbReference type="SAM" id="Coils"/>
    </source>
</evidence>
<feature type="coiled-coil region" evidence="1">
    <location>
        <begin position="56"/>
        <end position="111"/>
    </location>
</feature>
<gene>
    <name evidence="2" type="ORF">OC842_007533</name>
</gene>
<dbReference type="Proteomes" id="UP001176521">
    <property type="component" value="Unassembled WGS sequence"/>
</dbReference>
<accession>A0AAN6G3I6</accession>
<dbReference type="EMBL" id="JAPDMQ010001062">
    <property type="protein sequence ID" value="KAK0519178.1"/>
    <property type="molecule type" value="Genomic_DNA"/>
</dbReference>
<evidence type="ECO:0000313" key="2">
    <source>
        <dbReference type="EMBL" id="KAK0519178.1"/>
    </source>
</evidence>
<organism evidence="2 3">
    <name type="scientific">Tilletia horrida</name>
    <dbReference type="NCBI Taxonomy" id="155126"/>
    <lineage>
        <taxon>Eukaryota</taxon>
        <taxon>Fungi</taxon>
        <taxon>Dikarya</taxon>
        <taxon>Basidiomycota</taxon>
        <taxon>Ustilaginomycotina</taxon>
        <taxon>Exobasidiomycetes</taxon>
        <taxon>Tilletiales</taxon>
        <taxon>Tilletiaceae</taxon>
        <taxon>Tilletia</taxon>
    </lineage>
</organism>
<name>A0AAN6G3I6_9BASI</name>
<sequence length="181" mass="20333">MPAARFPKEVAKALKTTQRAADRARTRGQGAAVNTDCHIGEQVIQLGALVETKEAYQAQHDQVHRLKGEKKELKAELKTANATITQQARKIKKLEDELKAYKDAEAGSDDEDDGGHAAFLLQAEQRELRQPQDRLAVFEAAVIQEIRGINARLHEMAQQVQGGGPRRNRGWLRGWFRNEPY</sequence>
<keyword evidence="3" id="KW-1185">Reference proteome</keyword>
<proteinExistence type="predicted"/>
<protein>
    <submittedName>
        <fullName evidence="2">Uncharacterized protein</fullName>
    </submittedName>
</protein>
<comment type="caution">
    <text evidence="2">The sequence shown here is derived from an EMBL/GenBank/DDBJ whole genome shotgun (WGS) entry which is preliminary data.</text>
</comment>
<keyword evidence="1" id="KW-0175">Coiled coil</keyword>
<evidence type="ECO:0000313" key="3">
    <source>
        <dbReference type="Proteomes" id="UP001176521"/>
    </source>
</evidence>